<sequence>MKYYYEHILPNGVHVIIRSANPNDAIELHHLFNKTHSETDFLTTYPDESHFDLEKEMDSYQKLNDSENSCEILAVIDNKIIGSASLNSVSLKDKEKHRGVIGLSILKEYCGLGIGNILFSTIIELGKKAQYKQLELQVVSNNTSAISLYKKYNFIKYGENPKAFLNRQNKYQSIDYMRLEIE</sequence>
<evidence type="ECO:0000313" key="2">
    <source>
        <dbReference type="EMBL" id="RND85817.1"/>
    </source>
</evidence>
<evidence type="ECO:0000313" key="3">
    <source>
        <dbReference type="Proteomes" id="UP000285532"/>
    </source>
</evidence>
<reference evidence="2 3" key="1">
    <citation type="journal article" date="2018" name="Front. Microbiol.">
        <title>Conversion of Methionine to Cysteine in Lactobacillus paracasei Depends on the Highly Mobile cysK-ctl-cysE Gene Cluster.</title>
        <authorList>
            <person name="Wuthrich D."/>
            <person name="Irmler S."/>
            <person name="Berthoud H."/>
            <person name="Guggenbuhl B."/>
            <person name="Eugster E."/>
            <person name="Bruggmann R."/>
        </authorList>
    </citation>
    <scope>NUCLEOTIDE SEQUENCE [LARGE SCALE GENOMIC DNA]</scope>
    <source>
        <strain evidence="2 3">FAM18172</strain>
    </source>
</reference>
<accession>A0A422MAB0</accession>
<dbReference type="Pfam" id="PF00583">
    <property type="entry name" value="Acetyltransf_1"/>
    <property type="match status" value="1"/>
</dbReference>
<organism evidence="2 3">
    <name type="scientific">Lacticaseibacillus paracasei</name>
    <name type="common">Lactobacillus paracasei</name>
    <dbReference type="NCBI Taxonomy" id="1597"/>
    <lineage>
        <taxon>Bacteria</taxon>
        <taxon>Bacillati</taxon>
        <taxon>Bacillota</taxon>
        <taxon>Bacilli</taxon>
        <taxon>Lactobacillales</taxon>
        <taxon>Lactobacillaceae</taxon>
        <taxon>Lacticaseibacillus</taxon>
    </lineage>
</organism>
<dbReference type="Proteomes" id="UP000285532">
    <property type="component" value="Unassembled WGS sequence"/>
</dbReference>
<proteinExistence type="predicted"/>
<dbReference type="Gene3D" id="3.40.630.30">
    <property type="match status" value="1"/>
</dbReference>
<dbReference type="InterPro" id="IPR000182">
    <property type="entry name" value="GNAT_dom"/>
</dbReference>
<comment type="caution">
    <text evidence="2">The sequence shown here is derived from an EMBL/GenBank/DDBJ whole genome shotgun (WGS) entry which is preliminary data.</text>
</comment>
<name>A0A422MAB0_LACPA</name>
<dbReference type="GO" id="GO:0016747">
    <property type="term" value="F:acyltransferase activity, transferring groups other than amino-acyl groups"/>
    <property type="evidence" value="ECO:0007669"/>
    <property type="project" value="InterPro"/>
</dbReference>
<dbReference type="PANTHER" id="PTHR43415:SF3">
    <property type="entry name" value="GNAT-FAMILY ACETYLTRANSFERASE"/>
    <property type="match status" value="1"/>
</dbReference>
<gene>
    <name evidence="2" type="ORF">FAM18172_01604</name>
</gene>
<dbReference type="PROSITE" id="PS51186">
    <property type="entry name" value="GNAT"/>
    <property type="match status" value="1"/>
</dbReference>
<feature type="domain" description="N-acetyltransferase" evidence="1">
    <location>
        <begin position="15"/>
        <end position="182"/>
    </location>
</feature>
<dbReference type="PANTHER" id="PTHR43415">
    <property type="entry name" value="SPERMIDINE N(1)-ACETYLTRANSFERASE"/>
    <property type="match status" value="1"/>
</dbReference>
<dbReference type="InterPro" id="IPR016181">
    <property type="entry name" value="Acyl_CoA_acyltransferase"/>
</dbReference>
<protein>
    <submittedName>
        <fullName evidence="2">Putative acetyltransferase YhhY</fullName>
    </submittedName>
</protein>
<dbReference type="SUPFAM" id="SSF55729">
    <property type="entry name" value="Acyl-CoA N-acyltransferases (Nat)"/>
    <property type="match status" value="1"/>
</dbReference>
<dbReference type="RefSeq" id="WP_128518993.1">
    <property type="nucleotide sequence ID" value="NZ_LKFU01000064.1"/>
</dbReference>
<dbReference type="AlphaFoldDB" id="A0A422MAB0"/>
<keyword evidence="2" id="KW-0808">Transferase</keyword>
<dbReference type="EMBL" id="LKFU01000064">
    <property type="protein sequence ID" value="RND85817.1"/>
    <property type="molecule type" value="Genomic_DNA"/>
</dbReference>
<evidence type="ECO:0000259" key="1">
    <source>
        <dbReference type="PROSITE" id="PS51186"/>
    </source>
</evidence>